<feature type="binding site" evidence="7">
    <location>
        <position position="482"/>
    </location>
    <ligand>
        <name>Fe cation</name>
        <dbReference type="ChEBI" id="CHEBI:24875"/>
    </ligand>
</feature>
<name>A0A1G7MSL5_9EURY</name>
<evidence type="ECO:0000256" key="7">
    <source>
        <dbReference type="PIRSR" id="PIRSR601501-1"/>
    </source>
</evidence>
<dbReference type="Proteomes" id="UP000199076">
    <property type="component" value="Unassembled WGS sequence"/>
</dbReference>
<dbReference type="InterPro" id="IPR001501">
    <property type="entry name" value="Ni-dep_hyd_lsu"/>
</dbReference>
<dbReference type="InterPro" id="IPR018194">
    <property type="entry name" value="Ni-dep_hyd_lsu_Ni_BS"/>
</dbReference>
<accession>A0A1G7MSL5</accession>
<evidence type="ECO:0000256" key="5">
    <source>
        <dbReference type="ARBA" id="ARBA00022723"/>
    </source>
</evidence>
<feature type="binding site" evidence="7">
    <location>
        <position position="485"/>
    </location>
    <ligand>
        <name>Mg(2+)</name>
        <dbReference type="ChEBI" id="CHEBI:18420"/>
    </ligand>
</feature>
<feature type="binding site" evidence="7">
    <location>
        <position position="479"/>
    </location>
    <ligand>
        <name>Ni(2+)</name>
        <dbReference type="ChEBI" id="CHEBI:49786"/>
    </ligand>
</feature>
<keyword evidence="10" id="KW-1185">Reference proteome</keyword>
<comment type="subcellular location">
    <subcellularLocation>
        <location evidence="2">Cell envelope</location>
    </subcellularLocation>
</comment>
<keyword evidence="6" id="KW-0560">Oxidoreductase</keyword>
<comment type="cofactor">
    <cofactor evidence="7">
        <name>Fe cation</name>
        <dbReference type="ChEBI" id="CHEBI:24875"/>
    </cofactor>
</comment>
<protein>
    <submittedName>
        <fullName evidence="9">Hydrogenase large subunit</fullName>
    </submittedName>
</protein>
<feature type="binding site" evidence="7">
    <location>
        <position position="60"/>
    </location>
    <ligand>
        <name>Ni(2+)</name>
        <dbReference type="ChEBI" id="CHEBI:49786"/>
    </ligand>
</feature>
<evidence type="ECO:0000256" key="8">
    <source>
        <dbReference type="SAM" id="MobiDB-lite"/>
    </source>
</evidence>
<evidence type="ECO:0000313" key="9">
    <source>
        <dbReference type="EMBL" id="SDF64109.1"/>
    </source>
</evidence>
<dbReference type="OrthoDB" id="42371at2157"/>
<dbReference type="RefSeq" id="WP_092692129.1">
    <property type="nucleotide sequence ID" value="NZ_FNBK01000008.1"/>
</dbReference>
<keyword evidence="7" id="KW-0408">Iron</keyword>
<feature type="region of interest" description="Disordered" evidence="8">
    <location>
        <begin position="490"/>
        <end position="509"/>
    </location>
</feature>
<sequence length="509" mass="54663">MPEIEIDPTTRIEGHHATTLEVEDGRVVRAESEMNMFRGIESITHGRTPSDVPQVTQMVCGVCFTCHRQASILALEDAARRAGVFDGVPVTGRLLRDVMEGLFLMWNHAVHLFVLAGPDYSDAVADTGFDRLDPVEGAGYQTALARQRDLLQAFTEFGGRAPHPLTYAPGGVTADPDEAALTAVREALSGVDEWLGPTEALPEHLERARDGGPVPEQGVGTYDLCCLLLAAADAGADGFGVGPGRFYANGMFYGTGDDSLVFPRGIYDGEALSRPSRDELIEGITEDVSHAWYTDASGGRIDEAPAPDPDPEKADAYSWGKAPRFEGETMETGPLARQIAARSDPFDLRADLGNGVAASSTFNRLAARVQELLATRDHLLRWLDAVDLDAPTKADWTDEFTGTGVGFWGASRGALSHWVRVEDGEVEGYQIVTPTTWNLSPRDADGQPGVFEEAVEGMSVADVSDPVDVMRTVRSFDPCLGCAVHVQSPEGSFETRVEPHAPGGSADGH</sequence>
<feature type="binding site" evidence="7">
    <location>
        <position position="63"/>
    </location>
    <ligand>
        <name>Fe cation</name>
        <dbReference type="ChEBI" id="CHEBI:24875"/>
    </ligand>
</feature>
<dbReference type="Pfam" id="PF00374">
    <property type="entry name" value="NiFeSe_Hases"/>
    <property type="match status" value="2"/>
</dbReference>
<evidence type="ECO:0000313" key="10">
    <source>
        <dbReference type="Proteomes" id="UP000199076"/>
    </source>
</evidence>
<dbReference type="Gene3D" id="1.10.645.10">
    <property type="entry name" value="Cytochrome-c3 Hydrogenase, chain B"/>
    <property type="match status" value="1"/>
</dbReference>
<keyword evidence="5 7" id="KW-0479">Metal-binding</keyword>
<reference evidence="10" key="1">
    <citation type="submission" date="2016-10" db="EMBL/GenBank/DDBJ databases">
        <authorList>
            <person name="Varghese N."/>
            <person name="Submissions S."/>
        </authorList>
    </citation>
    <scope>NUCLEOTIDE SEQUENCE [LARGE SCALE GENOMIC DNA]</scope>
    <source>
        <strain evidence="10">IBRC-M 10760</strain>
    </source>
</reference>
<proteinExistence type="inferred from homology"/>
<evidence type="ECO:0000256" key="4">
    <source>
        <dbReference type="ARBA" id="ARBA00022596"/>
    </source>
</evidence>
<comment type="similarity">
    <text evidence="3">Belongs to the [NiFe]/[NiFeSe] hydrogenase large subunit family.</text>
</comment>
<feature type="binding site" evidence="7">
    <location>
        <position position="431"/>
    </location>
    <ligand>
        <name>Mg(2+)</name>
        <dbReference type="ChEBI" id="CHEBI:18420"/>
    </ligand>
</feature>
<organism evidence="9 10">
    <name type="scientific">Halorientalis regularis</name>
    <dbReference type="NCBI Taxonomy" id="660518"/>
    <lineage>
        <taxon>Archaea</taxon>
        <taxon>Methanobacteriati</taxon>
        <taxon>Methanobacteriota</taxon>
        <taxon>Stenosarchaea group</taxon>
        <taxon>Halobacteria</taxon>
        <taxon>Halobacteriales</taxon>
        <taxon>Haloarculaceae</taxon>
        <taxon>Halorientalis</taxon>
    </lineage>
</organism>
<dbReference type="SUPFAM" id="SSF56762">
    <property type="entry name" value="HydB/Nqo4-like"/>
    <property type="match status" value="1"/>
</dbReference>
<dbReference type="GO" id="GO:0016151">
    <property type="term" value="F:nickel cation binding"/>
    <property type="evidence" value="ECO:0007669"/>
    <property type="project" value="InterPro"/>
</dbReference>
<dbReference type="STRING" id="660518.SAMN05216218_10833"/>
<evidence type="ECO:0000256" key="1">
    <source>
        <dbReference type="ARBA" id="ARBA00001967"/>
    </source>
</evidence>
<feature type="binding site" evidence="7">
    <location>
        <position position="41"/>
    </location>
    <ligand>
        <name>Mg(2+)</name>
        <dbReference type="ChEBI" id="CHEBI:18420"/>
    </ligand>
</feature>
<feature type="binding site" evidence="7">
    <location>
        <position position="63"/>
    </location>
    <ligand>
        <name>Ni(2+)</name>
        <dbReference type="ChEBI" id="CHEBI:49786"/>
    </ligand>
</feature>
<dbReference type="InterPro" id="IPR029014">
    <property type="entry name" value="NiFe-Hase_large"/>
</dbReference>
<dbReference type="EMBL" id="FNBK01000008">
    <property type="protein sequence ID" value="SDF64109.1"/>
    <property type="molecule type" value="Genomic_DNA"/>
</dbReference>
<dbReference type="InterPro" id="IPR050867">
    <property type="entry name" value="NiFe/NiFeSe_hydrgnase_LSU"/>
</dbReference>
<evidence type="ECO:0000256" key="2">
    <source>
        <dbReference type="ARBA" id="ARBA00004196"/>
    </source>
</evidence>
<evidence type="ECO:0000256" key="6">
    <source>
        <dbReference type="ARBA" id="ARBA00023002"/>
    </source>
</evidence>
<gene>
    <name evidence="9" type="ORF">SAMN05216218_10833</name>
</gene>
<comment type="cofactor">
    <cofactor evidence="1 7">
        <name>Ni(2+)</name>
        <dbReference type="ChEBI" id="CHEBI:49786"/>
    </cofactor>
</comment>
<dbReference type="PANTHER" id="PTHR42958">
    <property type="entry name" value="HYDROGENASE-2 LARGE CHAIN"/>
    <property type="match status" value="1"/>
</dbReference>
<keyword evidence="4 7" id="KW-0533">Nickel</keyword>
<dbReference type="GO" id="GO:0008901">
    <property type="term" value="F:ferredoxin hydrogenase activity"/>
    <property type="evidence" value="ECO:0007669"/>
    <property type="project" value="InterPro"/>
</dbReference>
<evidence type="ECO:0000256" key="3">
    <source>
        <dbReference type="ARBA" id="ARBA00009292"/>
    </source>
</evidence>
<keyword evidence="7" id="KW-0460">Magnesium</keyword>
<dbReference type="AlphaFoldDB" id="A0A1G7MSL5"/>
<dbReference type="PANTHER" id="PTHR42958:SF4">
    <property type="entry name" value="HYDROGENASE EXPRESSION_FORMATION PROTEIN HUPK"/>
    <property type="match status" value="1"/>
</dbReference>
<dbReference type="PROSITE" id="PS00508">
    <property type="entry name" value="NI_HGENASE_L_2"/>
    <property type="match status" value="1"/>
</dbReference>